<evidence type="ECO:0000259" key="1">
    <source>
        <dbReference type="PROSITE" id="PS51186"/>
    </source>
</evidence>
<name>A0A238K2C9_9RHOB</name>
<dbReference type="PROSITE" id="PS51186">
    <property type="entry name" value="GNAT"/>
    <property type="match status" value="1"/>
</dbReference>
<dbReference type="CDD" id="cd04301">
    <property type="entry name" value="NAT_SF"/>
    <property type="match status" value="1"/>
</dbReference>
<dbReference type="InterPro" id="IPR000182">
    <property type="entry name" value="GNAT_dom"/>
</dbReference>
<accession>A0A238K2C9</accession>
<feature type="domain" description="N-acetyltransferase" evidence="1">
    <location>
        <begin position="5"/>
        <end position="178"/>
    </location>
</feature>
<evidence type="ECO:0000313" key="3">
    <source>
        <dbReference type="Proteomes" id="UP000202485"/>
    </source>
</evidence>
<keyword evidence="2" id="KW-0808">Transferase</keyword>
<proteinExistence type="predicted"/>
<dbReference type="OrthoDB" id="187903at2"/>
<dbReference type="SUPFAM" id="SSF55729">
    <property type="entry name" value="Acyl-CoA N-acyltransferases (Nat)"/>
    <property type="match status" value="1"/>
</dbReference>
<evidence type="ECO:0000313" key="2">
    <source>
        <dbReference type="EMBL" id="SMX36524.1"/>
    </source>
</evidence>
<protein>
    <submittedName>
        <fullName evidence="2">Acetyltransferase (GNAT) family protein</fullName>
    </submittedName>
</protein>
<dbReference type="Pfam" id="PF00583">
    <property type="entry name" value="Acetyltransf_1"/>
    <property type="match status" value="1"/>
</dbReference>
<dbReference type="Gene3D" id="3.40.630.30">
    <property type="match status" value="1"/>
</dbReference>
<dbReference type="InterPro" id="IPR016181">
    <property type="entry name" value="Acyl_CoA_acyltransferase"/>
</dbReference>
<dbReference type="Proteomes" id="UP000202485">
    <property type="component" value="Unassembled WGS sequence"/>
</dbReference>
<dbReference type="RefSeq" id="WP_093962856.1">
    <property type="nucleotide sequence ID" value="NZ_FXYG01000001.1"/>
</dbReference>
<organism evidence="2 3">
    <name type="scientific">Ruegeria arenilitoris</name>
    <dbReference type="NCBI Taxonomy" id="1173585"/>
    <lineage>
        <taxon>Bacteria</taxon>
        <taxon>Pseudomonadati</taxon>
        <taxon>Pseudomonadota</taxon>
        <taxon>Alphaproteobacteria</taxon>
        <taxon>Rhodobacterales</taxon>
        <taxon>Roseobacteraceae</taxon>
        <taxon>Ruegeria</taxon>
    </lineage>
</organism>
<sequence length="197" mass="22017">MAEITQVRALTGPALEAVLDDVARLRIAVFRDWPYLYDGDLDYERGYLQSYRDSDRAIVVGAFDGDRLVGAATGAPLADHAKDFAAAFDGTRLELSQIFYCAESVLLPDYRGQGVGHAFFDLREDHARALGFAKCAFCGVQRPADHPMRPAGYRPLDPFWRARGYAPLPGVIAQFSWKDLGEDSETLKPLQFWIRDL</sequence>
<gene>
    <name evidence="2" type="ORF">RUA8715_01429</name>
</gene>
<keyword evidence="3" id="KW-1185">Reference proteome</keyword>
<dbReference type="AlphaFoldDB" id="A0A238K2C9"/>
<dbReference type="EMBL" id="FXYG01000001">
    <property type="protein sequence ID" value="SMX36524.1"/>
    <property type="molecule type" value="Genomic_DNA"/>
</dbReference>
<dbReference type="GO" id="GO:0016747">
    <property type="term" value="F:acyltransferase activity, transferring groups other than amino-acyl groups"/>
    <property type="evidence" value="ECO:0007669"/>
    <property type="project" value="InterPro"/>
</dbReference>
<reference evidence="3" key="1">
    <citation type="submission" date="2017-05" db="EMBL/GenBank/DDBJ databases">
        <authorList>
            <person name="Rodrigo-Torres L."/>
            <person name="Arahal R. D."/>
            <person name="Lucena T."/>
        </authorList>
    </citation>
    <scope>NUCLEOTIDE SEQUENCE [LARGE SCALE GENOMIC DNA]</scope>
    <source>
        <strain evidence="3">CECT 8715</strain>
    </source>
</reference>